<proteinExistence type="predicted"/>
<keyword evidence="3" id="KW-1185">Reference proteome</keyword>
<name>A0A8X6QN54_NEPPI</name>
<protein>
    <submittedName>
        <fullName evidence="2">Uncharacterized protein</fullName>
    </submittedName>
</protein>
<comment type="caution">
    <text evidence="2">The sequence shown here is derived from an EMBL/GenBank/DDBJ whole genome shotgun (WGS) entry which is preliminary data.</text>
</comment>
<evidence type="ECO:0000256" key="1">
    <source>
        <dbReference type="SAM" id="MobiDB-lite"/>
    </source>
</evidence>
<sequence>MPSYCCTHTYITEAVTCPALAGYSKIEREKRWEQFSHLKVPPSDHPPWVKLHRRTPTDDNNSSPPPNPLILLSSSPFHVSSLNERKNE</sequence>
<evidence type="ECO:0000313" key="3">
    <source>
        <dbReference type="Proteomes" id="UP000887013"/>
    </source>
</evidence>
<feature type="region of interest" description="Disordered" evidence="1">
    <location>
        <begin position="41"/>
        <end position="74"/>
    </location>
</feature>
<organism evidence="2 3">
    <name type="scientific">Nephila pilipes</name>
    <name type="common">Giant wood spider</name>
    <name type="synonym">Nephila maculata</name>
    <dbReference type="NCBI Taxonomy" id="299642"/>
    <lineage>
        <taxon>Eukaryota</taxon>
        <taxon>Metazoa</taxon>
        <taxon>Ecdysozoa</taxon>
        <taxon>Arthropoda</taxon>
        <taxon>Chelicerata</taxon>
        <taxon>Arachnida</taxon>
        <taxon>Araneae</taxon>
        <taxon>Araneomorphae</taxon>
        <taxon>Entelegynae</taxon>
        <taxon>Araneoidea</taxon>
        <taxon>Nephilidae</taxon>
        <taxon>Nephila</taxon>
    </lineage>
</organism>
<evidence type="ECO:0000313" key="2">
    <source>
        <dbReference type="EMBL" id="GFU30878.1"/>
    </source>
</evidence>
<dbReference type="Proteomes" id="UP000887013">
    <property type="component" value="Unassembled WGS sequence"/>
</dbReference>
<dbReference type="EMBL" id="BMAW01129546">
    <property type="protein sequence ID" value="GFU30878.1"/>
    <property type="molecule type" value="Genomic_DNA"/>
</dbReference>
<reference evidence="2" key="1">
    <citation type="submission" date="2020-08" db="EMBL/GenBank/DDBJ databases">
        <title>Multicomponent nature underlies the extraordinary mechanical properties of spider dragline silk.</title>
        <authorList>
            <person name="Kono N."/>
            <person name="Nakamura H."/>
            <person name="Mori M."/>
            <person name="Yoshida Y."/>
            <person name="Ohtoshi R."/>
            <person name="Malay A.D."/>
            <person name="Moran D.A.P."/>
            <person name="Tomita M."/>
            <person name="Numata K."/>
            <person name="Arakawa K."/>
        </authorList>
    </citation>
    <scope>NUCLEOTIDE SEQUENCE</scope>
</reference>
<accession>A0A8X6QN54</accession>
<dbReference type="AlphaFoldDB" id="A0A8X6QN54"/>
<gene>
    <name evidence="2" type="ORF">NPIL_414111</name>
</gene>